<organism evidence="1 2">
    <name type="scientific">Aristaeella lactis</name>
    <dbReference type="NCBI Taxonomy" id="3046383"/>
    <lineage>
        <taxon>Bacteria</taxon>
        <taxon>Bacillati</taxon>
        <taxon>Bacillota</taxon>
        <taxon>Clostridia</taxon>
        <taxon>Eubacteriales</taxon>
        <taxon>Aristaeellaceae</taxon>
        <taxon>Aristaeella</taxon>
    </lineage>
</organism>
<evidence type="ECO:0000313" key="2">
    <source>
        <dbReference type="Proteomes" id="UP000192328"/>
    </source>
</evidence>
<accession>A0AC61PPK8</accession>
<keyword evidence="2" id="KW-1185">Reference proteome</keyword>
<sequence length="172" mass="20061">MLIKITKYEDLDERKLMDIYSESNYENTDYFFPDEPDKEKAARQVEAGFLDFLKNDFFSKPEAVVWVCEENGTWLSALRTCKVRDVYYLEALETHPDQRKKGYGALLLSAVVDAMKKEGPFRLCDCVSKKNLPSLKTHEKCGFRIVSEGGYDYLLEETDDRDFGLEYRYPEA</sequence>
<comment type="caution">
    <text evidence="1">The sequence shown here is derived from an EMBL/GenBank/DDBJ whole genome shotgun (WGS) entry which is preliminary data.</text>
</comment>
<proteinExistence type="predicted"/>
<evidence type="ECO:0000313" key="1">
    <source>
        <dbReference type="EMBL" id="SMC81282.1"/>
    </source>
</evidence>
<reference evidence="1" key="1">
    <citation type="submission" date="2017-04" db="EMBL/GenBank/DDBJ databases">
        <authorList>
            <person name="Varghese N."/>
            <person name="Submissions S."/>
        </authorList>
    </citation>
    <scope>NUCLEOTIDE SEQUENCE</scope>
    <source>
        <strain evidence="1">WTE2008</strain>
    </source>
</reference>
<gene>
    <name evidence="1" type="ORF">SAMN06297397_2657</name>
</gene>
<dbReference type="EMBL" id="FWXZ01000006">
    <property type="protein sequence ID" value="SMC81282.1"/>
    <property type="molecule type" value="Genomic_DNA"/>
</dbReference>
<dbReference type="Proteomes" id="UP000192328">
    <property type="component" value="Unassembled WGS sequence"/>
</dbReference>
<name>A0AC61PPK8_9FIRM</name>
<protein>
    <submittedName>
        <fullName evidence="1">L-amino acid N-acyltransferase YncA</fullName>
    </submittedName>
</protein>